<reference evidence="5" key="1">
    <citation type="submission" date="2020-06" db="EMBL/GenBank/DDBJ databases">
        <title>Characterization of fructooligosaccharide metabolism and fructooligosaccharide-degrading enzymes in human commensal butyrate producers.</title>
        <authorList>
            <person name="Tanno H."/>
            <person name="Fujii T."/>
            <person name="Hirano K."/>
            <person name="Maeno S."/>
            <person name="Tonozuka T."/>
            <person name="Sakamoto M."/>
            <person name="Ohkuma M."/>
            <person name="Tochio T."/>
            <person name="Endo A."/>
        </authorList>
    </citation>
    <scope>NUCLEOTIDE SEQUENCE</scope>
    <source>
        <strain evidence="5">JCM 31265</strain>
    </source>
</reference>
<name>A0AAI9NXZ1_9FIRM</name>
<dbReference type="SUPFAM" id="SSF52540">
    <property type="entry name" value="P-loop containing nucleoside triphosphate hydrolases"/>
    <property type="match status" value="1"/>
</dbReference>
<dbReference type="PANTHER" id="PTHR24220:SF86">
    <property type="entry name" value="ABC TRANSPORTER ABCH.1"/>
    <property type="match status" value="1"/>
</dbReference>
<comment type="caution">
    <text evidence="5">The sequence shown here is derived from an EMBL/GenBank/DDBJ whole genome shotgun (WGS) entry which is preliminary data.</text>
</comment>
<keyword evidence="1" id="KW-0813">Transport</keyword>
<dbReference type="InterPro" id="IPR003439">
    <property type="entry name" value="ABC_transporter-like_ATP-bd"/>
</dbReference>
<evidence type="ECO:0000313" key="5">
    <source>
        <dbReference type="EMBL" id="GFO93706.1"/>
    </source>
</evidence>
<dbReference type="RefSeq" id="WP_015533878.1">
    <property type="nucleotide sequence ID" value="NZ_BLYL01000003.1"/>
</dbReference>
<organism evidence="5 6">
    <name type="scientific">Coprococcus eutactus</name>
    <dbReference type="NCBI Taxonomy" id="33043"/>
    <lineage>
        <taxon>Bacteria</taxon>
        <taxon>Bacillati</taxon>
        <taxon>Bacillota</taxon>
        <taxon>Clostridia</taxon>
        <taxon>Lachnospirales</taxon>
        <taxon>Lachnospiraceae</taxon>
        <taxon>Coprococcus</taxon>
    </lineage>
</organism>
<dbReference type="SMART" id="SM00382">
    <property type="entry name" value="AAA"/>
    <property type="match status" value="1"/>
</dbReference>
<dbReference type="PANTHER" id="PTHR24220">
    <property type="entry name" value="IMPORT ATP-BINDING PROTEIN"/>
    <property type="match status" value="1"/>
</dbReference>
<evidence type="ECO:0000256" key="2">
    <source>
        <dbReference type="ARBA" id="ARBA00022741"/>
    </source>
</evidence>
<dbReference type="GO" id="GO:0016887">
    <property type="term" value="F:ATP hydrolysis activity"/>
    <property type="evidence" value="ECO:0007669"/>
    <property type="project" value="InterPro"/>
</dbReference>
<protein>
    <submittedName>
        <fullName evidence="5">ABC transporter ATP-binding protein</fullName>
    </submittedName>
</protein>
<dbReference type="FunFam" id="3.40.50.300:FF:000032">
    <property type="entry name" value="Export ABC transporter ATP-binding protein"/>
    <property type="match status" value="1"/>
</dbReference>
<keyword evidence="3 5" id="KW-0067">ATP-binding</keyword>
<feature type="domain" description="ABC transporter" evidence="4">
    <location>
        <begin position="6"/>
        <end position="226"/>
    </location>
</feature>
<dbReference type="PROSITE" id="PS00211">
    <property type="entry name" value="ABC_TRANSPORTER_1"/>
    <property type="match status" value="1"/>
</dbReference>
<dbReference type="GO" id="GO:0022857">
    <property type="term" value="F:transmembrane transporter activity"/>
    <property type="evidence" value="ECO:0007669"/>
    <property type="project" value="TreeGrafter"/>
</dbReference>
<dbReference type="InterPro" id="IPR015854">
    <property type="entry name" value="ABC_transpr_LolD-like"/>
</dbReference>
<dbReference type="PROSITE" id="PS50893">
    <property type="entry name" value="ABC_TRANSPORTER_2"/>
    <property type="match status" value="1"/>
</dbReference>
<proteinExistence type="predicted"/>
<evidence type="ECO:0000256" key="1">
    <source>
        <dbReference type="ARBA" id="ARBA00022448"/>
    </source>
</evidence>
<dbReference type="GO" id="GO:0098796">
    <property type="term" value="C:membrane protein complex"/>
    <property type="evidence" value="ECO:0007669"/>
    <property type="project" value="UniProtKB-ARBA"/>
</dbReference>
<gene>
    <name evidence="5" type="ORF">COEU31_07520</name>
</gene>
<dbReference type="InterPro" id="IPR027417">
    <property type="entry name" value="P-loop_NTPase"/>
</dbReference>
<dbReference type="GO" id="GO:0005524">
    <property type="term" value="F:ATP binding"/>
    <property type="evidence" value="ECO:0007669"/>
    <property type="project" value="UniProtKB-KW"/>
</dbReference>
<dbReference type="EMBL" id="BLYL01000003">
    <property type="protein sequence ID" value="GFO93706.1"/>
    <property type="molecule type" value="Genomic_DNA"/>
</dbReference>
<dbReference type="Proteomes" id="UP000660047">
    <property type="component" value="Unassembled WGS sequence"/>
</dbReference>
<evidence type="ECO:0000259" key="4">
    <source>
        <dbReference type="PROSITE" id="PS50893"/>
    </source>
</evidence>
<sequence length="226" mass="24992">MDEIMIEAHGIKRCFRLGSGEDFYALKGIDITVPAGKLTILKGRSGSGKTTLLNILSALDEPTEGEVIVGGHVYSEMNEKEKEKLRRYNIGFVFQSVALIPIMSAYENVDFGLRLAEYEGNRDARIKEVLDLVGLSSRMTHFPNQMSGGEQQRVAIARAVAHKPKVIFADEPTGALDTASGLAVMKLFQELVYKEGITIVMTTHDPKLMELGDVVYEIEDGEIVER</sequence>
<dbReference type="InterPro" id="IPR017871">
    <property type="entry name" value="ABC_transporter-like_CS"/>
</dbReference>
<evidence type="ECO:0000313" key="6">
    <source>
        <dbReference type="Proteomes" id="UP000660047"/>
    </source>
</evidence>
<dbReference type="InterPro" id="IPR003593">
    <property type="entry name" value="AAA+_ATPase"/>
</dbReference>
<keyword evidence="2" id="KW-0547">Nucleotide-binding</keyword>
<dbReference type="Pfam" id="PF00005">
    <property type="entry name" value="ABC_tran"/>
    <property type="match status" value="1"/>
</dbReference>
<dbReference type="CDD" id="cd03255">
    <property type="entry name" value="ABC_MJ0796_LolCDE_FtsE"/>
    <property type="match status" value="1"/>
</dbReference>
<dbReference type="GO" id="GO:0005886">
    <property type="term" value="C:plasma membrane"/>
    <property type="evidence" value="ECO:0007669"/>
    <property type="project" value="TreeGrafter"/>
</dbReference>
<dbReference type="Gene3D" id="3.40.50.300">
    <property type="entry name" value="P-loop containing nucleotide triphosphate hydrolases"/>
    <property type="match status" value="1"/>
</dbReference>
<dbReference type="InterPro" id="IPR017911">
    <property type="entry name" value="MacB-like_ATP-bd"/>
</dbReference>
<accession>A0AAI9NXZ1</accession>
<evidence type="ECO:0000256" key="3">
    <source>
        <dbReference type="ARBA" id="ARBA00022840"/>
    </source>
</evidence>
<dbReference type="AlphaFoldDB" id="A0AAI9NXZ1"/>